<dbReference type="GO" id="GO:0008379">
    <property type="term" value="F:thioredoxin peroxidase activity"/>
    <property type="evidence" value="ECO:0007669"/>
    <property type="project" value="TreeGrafter"/>
</dbReference>
<comment type="caution">
    <text evidence="13">The sequence shown here is derived from an EMBL/GenBank/DDBJ whole genome shotgun (WGS) entry which is preliminary data.</text>
</comment>
<dbReference type="EMBL" id="JADJZA010000003">
    <property type="protein sequence ID" value="MBK9296531.1"/>
    <property type="molecule type" value="Genomic_DNA"/>
</dbReference>
<evidence type="ECO:0000256" key="9">
    <source>
        <dbReference type="ARBA" id="ARBA00038489"/>
    </source>
</evidence>
<comment type="function">
    <text evidence="1">Thiol-specific peroxidase that catalyzes the reduction of hydrogen peroxide and organic hydroperoxides to water and alcohols, respectively. Plays a role in cell protection against oxidative stress by detoxifying peroxides and as sensor of hydrogen peroxide-mediated signaling events.</text>
</comment>
<feature type="domain" description="Thioredoxin" evidence="12">
    <location>
        <begin position="1"/>
        <end position="148"/>
    </location>
</feature>
<dbReference type="SUPFAM" id="SSF52833">
    <property type="entry name" value="Thioredoxin-like"/>
    <property type="match status" value="1"/>
</dbReference>
<evidence type="ECO:0000256" key="11">
    <source>
        <dbReference type="ARBA" id="ARBA00049091"/>
    </source>
</evidence>
<keyword evidence="7" id="KW-0676">Redox-active center</keyword>
<keyword evidence="4" id="KW-0049">Antioxidant</keyword>
<evidence type="ECO:0000256" key="1">
    <source>
        <dbReference type="ARBA" id="ARBA00003330"/>
    </source>
</evidence>
<sequence length="149" mass="16511">MEDLSRISEFAATRHDGERWSSKELEGTWALLWWYPKASTPGCAAEGRAFADHAPEFDEQGCTVFGLSLDTPQDNRSFRDEHDMPFALLSVDNLVATAFGVLRAVDSEHAERRSFLVRPDGSVAKAYNVANPEDHAQDVLDDLDDLLGG</sequence>
<organism evidence="13 14">
    <name type="scientific">Candidatus Neomicrothrix subdominans</name>
    <dbReference type="NCBI Taxonomy" id="2954438"/>
    <lineage>
        <taxon>Bacteria</taxon>
        <taxon>Bacillati</taxon>
        <taxon>Actinomycetota</taxon>
        <taxon>Acidimicrobiia</taxon>
        <taxon>Acidimicrobiales</taxon>
        <taxon>Microthrixaceae</taxon>
        <taxon>Candidatus Neomicrothrix</taxon>
    </lineage>
</organism>
<keyword evidence="6" id="KW-1015">Disulfide bond</keyword>
<dbReference type="CDD" id="cd03017">
    <property type="entry name" value="PRX_BCP"/>
    <property type="match status" value="1"/>
</dbReference>
<dbReference type="GO" id="GO:0034599">
    <property type="term" value="P:cellular response to oxidative stress"/>
    <property type="evidence" value="ECO:0007669"/>
    <property type="project" value="TreeGrafter"/>
</dbReference>
<dbReference type="PROSITE" id="PS51352">
    <property type="entry name" value="THIOREDOXIN_2"/>
    <property type="match status" value="1"/>
</dbReference>
<evidence type="ECO:0000256" key="4">
    <source>
        <dbReference type="ARBA" id="ARBA00022862"/>
    </source>
</evidence>
<evidence type="ECO:0000256" key="10">
    <source>
        <dbReference type="ARBA" id="ARBA00041373"/>
    </source>
</evidence>
<dbReference type="Proteomes" id="UP000727993">
    <property type="component" value="Unassembled WGS sequence"/>
</dbReference>
<gene>
    <name evidence="13" type="ORF">IPN02_06685</name>
</gene>
<dbReference type="Pfam" id="PF00578">
    <property type="entry name" value="AhpC-TSA"/>
    <property type="match status" value="1"/>
</dbReference>
<evidence type="ECO:0000256" key="3">
    <source>
        <dbReference type="ARBA" id="ARBA00022559"/>
    </source>
</evidence>
<comment type="catalytic activity">
    <reaction evidence="11">
        <text>a hydroperoxide + [thioredoxin]-dithiol = an alcohol + [thioredoxin]-disulfide + H2O</text>
        <dbReference type="Rhea" id="RHEA:62620"/>
        <dbReference type="Rhea" id="RHEA-COMP:10698"/>
        <dbReference type="Rhea" id="RHEA-COMP:10700"/>
        <dbReference type="ChEBI" id="CHEBI:15377"/>
        <dbReference type="ChEBI" id="CHEBI:29950"/>
        <dbReference type="ChEBI" id="CHEBI:30879"/>
        <dbReference type="ChEBI" id="CHEBI:35924"/>
        <dbReference type="ChEBI" id="CHEBI:50058"/>
        <dbReference type="EC" id="1.11.1.24"/>
    </reaction>
</comment>
<evidence type="ECO:0000256" key="5">
    <source>
        <dbReference type="ARBA" id="ARBA00023002"/>
    </source>
</evidence>
<dbReference type="InterPro" id="IPR050924">
    <property type="entry name" value="Peroxiredoxin_BCP/PrxQ"/>
</dbReference>
<dbReference type="InterPro" id="IPR000866">
    <property type="entry name" value="AhpC/TSA"/>
</dbReference>
<evidence type="ECO:0000256" key="2">
    <source>
        <dbReference type="ARBA" id="ARBA00013017"/>
    </source>
</evidence>
<accession>A0A936TCI5</accession>
<evidence type="ECO:0000256" key="6">
    <source>
        <dbReference type="ARBA" id="ARBA00023157"/>
    </source>
</evidence>
<dbReference type="EC" id="1.11.1.24" evidence="2"/>
<dbReference type="Gene3D" id="3.40.30.10">
    <property type="entry name" value="Glutaredoxin"/>
    <property type="match status" value="1"/>
</dbReference>
<evidence type="ECO:0000256" key="8">
    <source>
        <dbReference type="ARBA" id="ARBA00032824"/>
    </source>
</evidence>
<dbReference type="AlphaFoldDB" id="A0A936TCI5"/>
<dbReference type="GO" id="GO:0005737">
    <property type="term" value="C:cytoplasm"/>
    <property type="evidence" value="ECO:0007669"/>
    <property type="project" value="TreeGrafter"/>
</dbReference>
<dbReference type="PANTHER" id="PTHR42801:SF4">
    <property type="entry name" value="AHPC_TSA FAMILY PROTEIN"/>
    <property type="match status" value="1"/>
</dbReference>
<keyword evidence="5" id="KW-0560">Oxidoreductase</keyword>
<evidence type="ECO:0000259" key="12">
    <source>
        <dbReference type="PROSITE" id="PS51352"/>
    </source>
</evidence>
<name>A0A936TCI5_9ACTN</name>
<protein>
    <recommendedName>
        <fullName evidence="2">thioredoxin-dependent peroxiredoxin</fullName>
        <ecNumber evidence="2">1.11.1.24</ecNumber>
    </recommendedName>
    <alternativeName>
        <fullName evidence="10">Bacterioferritin comigratory protein</fullName>
    </alternativeName>
    <alternativeName>
        <fullName evidence="8">Thioredoxin peroxidase</fullName>
    </alternativeName>
</protein>
<dbReference type="PANTHER" id="PTHR42801">
    <property type="entry name" value="THIOREDOXIN-DEPENDENT PEROXIDE REDUCTASE"/>
    <property type="match status" value="1"/>
</dbReference>
<dbReference type="InterPro" id="IPR036249">
    <property type="entry name" value="Thioredoxin-like_sf"/>
</dbReference>
<proteinExistence type="inferred from homology"/>
<dbReference type="InterPro" id="IPR013766">
    <property type="entry name" value="Thioredoxin_domain"/>
</dbReference>
<evidence type="ECO:0000256" key="7">
    <source>
        <dbReference type="ARBA" id="ARBA00023284"/>
    </source>
</evidence>
<evidence type="ECO:0000313" key="13">
    <source>
        <dbReference type="EMBL" id="MBK9296531.1"/>
    </source>
</evidence>
<keyword evidence="3" id="KW-0575">Peroxidase</keyword>
<comment type="similarity">
    <text evidence="9">Belongs to the peroxiredoxin family. BCP/PrxQ subfamily.</text>
</comment>
<dbReference type="GO" id="GO:0045454">
    <property type="term" value="P:cell redox homeostasis"/>
    <property type="evidence" value="ECO:0007669"/>
    <property type="project" value="TreeGrafter"/>
</dbReference>
<evidence type="ECO:0000313" key="14">
    <source>
        <dbReference type="Proteomes" id="UP000727993"/>
    </source>
</evidence>
<reference evidence="13 14" key="1">
    <citation type="submission" date="2020-10" db="EMBL/GenBank/DDBJ databases">
        <title>Connecting structure to function with the recovery of over 1000 high-quality activated sludge metagenome-assembled genomes encoding full-length rRNA genes using long-read sequencing.</title>
        <authorList>
            <person name="Singleton C.M."/>
            <person name="Petriglieri F."/>
            <person name="Kristensen J.M."/>
            <person name="Kirkegaard R.H."/>
            <person name="Michaelsen T.Y."/>
            <person name="Andersen M.H."/>
            <person name="Karst S.M."/>
            <person name="Dueholm M.S."/>
            <person name="Nielsen P.H."/>
            <person name="Albertsen M."/>
        </authorList>
    </citation>
    <scope>NUCLEOTIDE SEQUENCE [LARGE SCALE GENOMIC DNA]</scope>
    <source>
        <strain evidence="13">Lyne_18-Q3-R50-59_MAXAC.006</strain>
    </source>
</reference>